<feature type="domain" description="Helicase C-terminal" evidence="7">
    <location>
        <begin position="7"/>
        <end position="188"/>
    </location>
</feature>
<dbReference type="PANTHER" id="PTHR18934">
    <property type="entry name" value="ATP-DEPENDENT RNA HELICASE"/>
    <property type="match status" value="1"/>
</dbReference>
<evidence type="ECO:0000256" key="1">
    <source>
        <dbReference type="ARBA" id="ARBA00012552"/>
    </source>
</evidence>
<protein>
    <recommendedName>
        <fullName evidence="2">Probable ATP-dependent RNA helicase spindle-E</fullName>
        <ecNumber evidence="1">3.6.4.13</ecNumber>
    </recommendedName>
</protein>
<keyword evidence="5" id="KW-0067">ATP-binding</keyword>
<proteinExistence type="evidence at transcript level"/>
<dbReference type="Pfam" id="PF00567">
    <property type="entry name" value="TUDOR"/>
    <property type="match status" value="1"/>
</dbReference>
<dbReference type="InterPro" id="IPR001650">
    <property type="entry name" value="Helicase_C-like"/>
</dbReference>
<dbReference type="SUPFAM" id="SSF63748">
    <property type="entry name" value="Tudor/PWWP/MBT"/>
    <property type="match status" value="1"/>
</dbReference>
<dbReference type="InterPro" id="IPR007502">
    <property type="entry name" value="Helicase-assoc_dom"/>
</dbReference>
<dbReference type="PANTHER" id="PTHR18934:SF113">
    <property type="entry name" value="ATP-DEPENDENT RNA HELICASE TDRD9"/>
    <property type="match status" value="1"/>
</dbReference>
<evidence type="ECO:0000256" key="5">
    <source>
        <dbReference type="ARBA" id="ARBA00022806"/>
    </source>
</evidence>
<keyword evidence="4" id="KW-0378">Hydrolase</keyword>
<dbReference type="EC" id="3.6.4.13" evidence="1"/>
<evidence type="ECO:0000313" key="8">
    <source>
        <dbReference type="EMBL" id="AFP62903.1"/>
    </source>
</evidence>
<sequence length="1103" mass="126200">MYGIALKLIYVIDNIEKHEAPHAAYKTSILIFLPGINEIDKMCRLIEDINDIDDNTIKLSPIRLHSLISPDEQLKIFHQAPPGYRKVILSTNIAESSVTVPDVKYVIDFCLTKSLVTDSASNFSCLQLHWASKANCRQRSGRAGRVMNGRVYRLVPRYYYDNCMNDYSVPEMLRCPLENVVLRAKLLDMGPPPDILGLAMNPPNLSDIHNTILMLKELGALYMTVNGTYSVQDGDISFMGRIMAALPLDVRLSRLIVLGYIFGVLDDAVIMAAGLSVRSVFQFQGKTPHSDCEAYIKKLSFADGSGSDLFAMLKAYKLWSSMCEQNNLRDDDAQYAWANRCHLNIRSLKEMHLLRQEILERLEGFNLKTRNSYQHVHWMDREKTTILKIVIAGAFYPNYFTRTTLNDTDRERGLYHILCGNDPCSTVYFTNFNTKHIGQLYAHYIKDIFRDLEIGPQDIEVRFQPGSEKVLVTFKNDLEKDYDESSKRLVVPGRVRPEVYKAIRMRMSKMRTVINVMDPRLAVKYAEDKGYGAMIDGVWQSVKNQIKHPDLYVLPSVFQKKLKGRITHIENCGKFFFLPITEKNRFNEMLDILNDEKSLDTARFMSPAEVAKGMILCAPLNDRYQRAMVLKISSTATLQFKVLFIDNGSTAFVRFEQLRAFWPQIASMAEIPPRIFECRLAMIEPSTVRSPNGKWSEETKELLQECADTGVVEIEIFSVVEAVANIIINIGNTTFNDLLVERKLARSSDENYLSKSDHDYRQRQQALANRYLDEDQVRQKVEYLESILPKKDKDIPPPPLTMCNKMIRLRGPFSPLETKIFSTVRAGSWKSVEIERDSVNSVLLDTDPQDVHERLYVAAGVTATQSGETIVARATTLMPNIHGFGALMTMLFCPTMQIKRNSSCTKYVAILAGLGYNPTNYKPLYAEHDVVLNLDVEIKTEDFEMINQLRYCMDSLLFTDIGEEKPSILPKQIGDLQAKIKQLIIKLLSKNRKYIETHVSENDNIWLEHDSSEILETVAVLGDRSLFPMLPALVLRDEQYDKIQALLLHCDELHRLAQFGDTVKPLSCRLCNQYLENVMQIRIHLLSQLHRDGELKIRYKPKK</sequence>
<dbReference type="PROSITE" id="PS51194">
    <property type="entry name" value="HELICASE_CTER"/>
    <property type="match status" value="1"/>
</dbReference>
<dbReference type="VEuPathDB" id="VectorBase:MDOMA2_001111"/>
<dbReference type="SMART" id="SM00490">
    <property type="entry name" value="HELICc"/>
    <property type="match status" value="1"/>
</dbReference>
<dbReference type="Gene3D" id="2.30.30.140">
    <property type="match status" value="1"/>
</dbReference>
<dbReference type="GO" id="GO:0003724">
    <property type="term" value="F:RNA helicase activity"/>
    <property type="evidence" value="ECO:0007669"/>
    <property type="project" value="UniProtKB-EC"/>
</dbReference>
<dbReference type="Gene3D" id="2.40.50.90">
    <property type="match status" value="1"/>
</dbReference>
<dbReference type="GO" id="GO:0003723">
    <property type="term" value="F:RNA binding"/>
    <property type="evidence" value="ECO:0007669"/>
    <property type="project" value="TreeGrafter"/>
</dbReference>
<comment type="catalytic activity">
    <reaction evidence="6">
        <text>ATP + H2O = ADP + phosphate + H(+)</text>
        <dbReference type="Rhea" id="RHEA:13065"/>
        <dbReference type="ChEBI" id="CHEBI:15377"/>
        <dbReference type="ChEBI" id="CHEBI:15378"/>
        <dbReference type="ChEBI" id="CHEBI:30616"/>
        <dbReference type="ChEBI" id="CHEBI:43474"/>
        <dbReference type="ChEBI" id="CHEBI:456216"/>
        <dbReference type="EC" id="3.6.4.13"/>
    </reaction>
</comment>
<dbReference type="Gene3D" id="1.20.120.1080">
    <property type="match status" value="1"/>
</dbReference>
<dbReference type="Pfam" id="PF21010">
    <property type="entry name" value="HA2_C"/>
    <property type="match status" value="1"/>
</dbReference>
<name>T1PHV9_MUSDO</name>
<organism evidence="8">
    <name type="scientific">Musca domestica</name>
    <name type="common">House fly</name>
    <dbReference type="NCBI Taxonomy" id="7370"/>
    <lineage>
        <taxon>Eukaryota</taxon>
        <taxon>Metazoa</taxon>
        <taxon>Ecdysozoa</taxon>
        <taxon>Arthropoda</taxon>
        <taxon>Hexapoda</taxon>
        <taxon>Insecta</taxon>
        <taxon>Pterygota</taxon>
        <taxon>Neoptera</taxon>
        <taxon>Endopterygota</taxon>
        <taxon>Diptera</taxon>
        <taxon>Brachycera</taxon>
        <taxon>Muscomorpha</taxon>
        <taxon>Muscoidea</taxon>
        <taxon>Muscidae</taxon>
        <taxon>Musca</taxon>
    </lineage>
</organism>
<evidence type="ECO:0000256" key="4">
    <source>
        <dbReference type="ARBA" id="ARBA00022801"/>
    </source>
</evidence>
<evidence type="ECO:0000256" key="3">
    <source>
        <dbReference type="ARBA" id="ARBA00022490"/>
    </source>
</evidence>
<dbReference type="Gene3D" id="3.40.50.300">
    <property type="entry name" value="P-loop containing nucleotide triphosphate hydrolases"/>
    <property type="match status" value="1"/>
</dbReference>
<dbReference type="SMART" id="SM00847">
    <property type="entry name" value="HA2"/>
    <property type="match status" value="1"/>
</dbReference>
<evidence type="ECO:0000259" key="7">
    <source>
        <dbReference type="PROSITE" id="PS51194"/>
    </source>
</evidence>
<keyword evidence="5" id="KW-0547">Nucleotide-binding</keyword>
<dbReference type="InterPro" id="IPR002999">
    <property type="entry name" value="Tudor"/>
</dbReference>
<dbReference type="SUPFAM" id="SSF52540">
    <property type="entry name" value="P-loop containing nucleoside triphosphate hydrolases"/>
    <property type="match status" value="1"/>
</dbReference>
<dbReference type="InterPro" id="IPR027417">
    <property type="entry name" value="P-loop_NTPase"/>
</dbReference>
<dbReference type="AlphaFoldDB" id="T1PHV9"/>
<dbReference type="GO" id="GO:0016787">
    <property type="term" value="F:hydrolase activity"/>
    <property type="evidence" value="ECO:0007669"/>
    <property type="project" value="UniProtKB-KW"/>
</dbReference>
<dbReference type="VEuPathDB" id="VectorBase:MDOA011551"/>
<reference evidence="8" key="1">
    <citation type="submission" date="2012-08" db="EMBL/GenBank/DDBJ databases">
        <title>Transcriptome of adult Musca domestica launches a platform for comparative house fly gene expression and characterization of differential gene expression among resistant and susceptible house flies.</title>
        <authorList>
            <person name="Liu N."/>
            <person name="Zhang L."/>
            <person name="Li M."/>
            <person name="Reid W."/>
        </authorList>
    </citation>
    <scope>NUCLEOTIDE SEQUENCE</scope>
    <source>
        <strain evidence="8">ALHF</strain>
        <tissue evidence="8">Whole body</tissue>
    </source>
</reference>
<dbReference type="EMBL" id="KA648274">
    <property type="protein sequence ID" value="AFP62903.1"/>
    <property type="molecule type" value="mRNA"/>
</dbReference>
<dbReference type="Pfam" id="PF00271">
    <property type="entry name" value="Helicase_C"/>
    <property type="match status" value="1"/>
</dbReference>
<dbReference type="CDD" id="cd18791">
    <property type="entry name" value="SF2_C_RHA"/>
    <property type="match status" value="1"/>
</dbReference>
<evidence type="ECO:0000256" key="6">
    <source>
        <dbReference type="ARBA" id="ARBA00047984"/>
    </source>
</evidence>
<dbReference type="GO" id="GO:0005737">
    <property type="term" value="C:cytoplasm"/>
    <property type="evidence" value="ECO:0007669"/>
    <property type="project" value="UniProtKB-ARBA"/>
</dbReference>
<accession>T1PHV9</accession>
<keyword evidence="5" id="KW-0347">Helicase</keyword>
<evidence type="ECO:0000256" key="2">
    <source>
        <dbReference type="ARBA" id="ARBA00013352"/>
    </source>
</evidence>
<dbReference type="InterPro" id="IPR035437">
    <property type="entry name" value="SNase_OB-fold_sf"/>
</dbReference>
<keyword evidence="3" id="KW-0963">Cytoplasm</keyword>